<dbReference type="EMBL" id="CM037151">
    <property type="protein sequence ID" value="KAH7842673.1"/>
    <property type="molecule type" value="Genomic_DNA"/>
</dbReference>
<organism evidence="1 2">
    <name type="scientific">Vaccinium darrowii</name>
    <dbReference type="NCBI Taxonomy" id="229202"/>
    <lineage>
        <taxon>Eukaryota</taxon>
        <taxon>Viridiplantae</taxon>
        <taxon>Streptophyta</taxon>
        <taxon>Embryophyta</taxon>
        <taxon>Tracheophyta</taxon>
        <taxon>Spermatophyta</taxon>
        <taxon>Magnoliopsida</taxon>
        <taxon>eudicotyledons</taxon>
        <taxon>Gunneridae</taxon>
        <taxon>Pentapetalae</taxon>
        <taxon>asterids</taxon>
        <taxon>Ericales</taxon>
        <taxon>Ericaceae</taxon>
        <taxon>Vaccinioideae</taxon>
        <taxon>Vaccinieae</taxon>
        <taxon>Vaccinium</taxon>
    </lineage>
</organism>
<proteinExistence type="predicted"/>
<dbReference type="Proteomes" id="UP000828048">
    <property type="component" value="Chromosome 1"/>
</dbReference>
<protein>
    <submittedName>
        <fullName evidence="1">Uncharacterized protein</fullName>
    </submittedName>
</protein>
<reference evidence="1 2" key="1">
    <citation type="journal article" date="2021" name="Hortic Res">
        <title>High-quality reference genome and annotation aids understanding of berry development for evergreen blueberry (Vaccinium darrowii).</title>
        <authorList>
            <person name="Yu J."/>
            <person name="Hulse-Kemp A.M."/>
            <person name="Babiker E."/>
            <person name="Staton M."/>
        </authorList>
    </citation>
    <scope>NUCLEOTIDE SEQUENCE [LARGE SCALE GENOMIC DNA]</scope>
    <source>
        <strain evidence="2">cv. NJ 8807/NJ 8810</strain>
        <tissue evidence="1">Young leaf</tissue>
    </source>
</reference>
<keyword evidence="2" id="KW-1185">Reference proteome</keyword>
<comment type="caution">
    <text evidence="1">The sequence shown here is derived from an EMBL/GenBank/DDBJ whole genome shotgun (WGS) entry which is preliminary data.</text>
</comment>
<sequence length="527" mass="58183">MGKNSASKRRNQMKSVNIGSTLDFAFLSEAIAAVQSTKSARRDATGSTSQGISDKQQPSYSIEAESITRDERAFNGLTEARNQGQQQEKQQDQDSAESLQQICSPIANETDDGGTKGFANENICHNSNVNFGGTSGNNEDAANSGNEDCSEINRSYDEIIGKEQKNEISAAITKLQKPGDTTTEESLKVGKMSENDALQKASEKLGVANHNDASTVHQSAINVGIDPVYCKPMDQRLASNHQIKAHADHGQEGFIPAINDTPPGNLTNQSEERVQAKEILPAVRASLERPTQVSEGLKFKFPPYRPPPLLRKGLNIDILPMEKSHKTNTIAHIDPKPADLGSRSDPKQKTQLVRSWAPSYQEPPSELINNAHTKPKSGSGKISIPFSKDIRQEGEALWRGWIVGYFIGEKLPYTLVNNSADRLWGKYGLVDVLTMDNGFFLFKFDNAKGSEFVLDSGPWHMGGKFIVVRPWEPILKLEKHEMKKEKGMNSIRKEEIKVATNELSESGVLTTVFPLLPEKSYINGYLW</sequence>
<name>A0ACB7XQD6_9ERIC</name>
<evidence type="ECO:0000313" key="1">
    <source>
        <dbReference type="EMBL" id="KAH7842673.1"/>
    </source>
</evidence>
<accession>A0ACB7XQD6</accession>
<gene>
    <name evidence="1" type="ORF">Vadar_007919</name>
</gene>
<evidence type="ECO:0000313" key="2">
    <source>
        <dbReference type="Proteomes" id="UP000828048"/>
    </source>
</evidence>